<organism evidence="1 2">
    <name type="scientific">Candidatus Nitrospira nitrificans</name>
    <dbReference type="NCBI Taxonomy" id="1742973"/>
    <lineage>
        <taxon>Bacteria</taxon>
        <taxon>Pseudomonadati</taxon>
        <taxon>Nitrospirota</taxon>
        <taxon>Nitrospiria</taxon>
        <taxon>Nitrospirales</taxon>
        <taxon>Nitrospiraceae</taxon>
        <taxon>Nitrospira</taxon>
    </lineage>
</organism>
<evidence type="ECO:0000313" key="2">
    <source>
        <dbReference type="Proteomes" id="UP000198736"/>
    </source>
</evidence>
<dbReference type="EMBL" id="CZPZ01000023">
    <property type="protein sequence ID" value="CUS37309.1"/>
    <property type="molecule type" value="Genomic_DNA"/>
</dbReference>
<proteinExistence type="predicted"/>
<evidence type="ECO:0000313" key="1">
    <source>
        <dbReference type="EMBL" id="CUS37309.1"/>
    </source>
</evidence>
<dbReference type="AlphaFoldDB" id="A0A0S4LKU7"/>
<keyword evidence="2" id="KW-1185">Reference proteome</keyword>
<dbReference type="Proteomes" id="UP000198736">
    <property type="component" value="Unassembled WGS sequence"/>
</dbReference>
<sequence length="71" mass="8440">MSTWSCGLKDEEPLPTWEKVAKPMIINGEVVVEFKHEFEFRWDYQTSLMLFLKFSSAHMVHTGYRFLKTLP</sequence>
<accession>A0A0S4LKU7</accession>
<name>A0A0S4LKU7_9BACT</name>
<gene>
    <name evidence="1" type="ORF">COMA2_30198</name>
</gene>
<protein>
    <submittedName>
        <fullName evidence="1">Uncharacterized protein</fullName>
    </submittedName>
</protein>
<reference evidence="2" key="1">
    <citation type="submission" date="2015-10" db="EMBL/GenBank/DDBJ databases">
        <authorList>
            <person name="Luecker S."/>
            <person name="Luecker S."/>
        </authorList>
    </citation>
    <scope>NUCLEOTIDE SEQUENCE [LARGE SCALE GENOMIC DNA]</scope>
</reference>
<dbReference type="STRING" id="1742973.COMA2_30198"/>